<dbReference type="Gene3D" id="3.30.160.60">
    <property type="entry name" value="Classic Zinc Finger"/>
    <property type="match status" value="1"/>
</dbReference>
<dbReference type="VEuPathDB" id="FungiDB:CGB_D3490W"/>
<feature type="compositionally biased region" description="Basic and acidic residues" evidence="1">
    <location>
        <begin position="1254"/>
        <end position="1265"/>
    </location>
</feature>
<evidence type="ECO:0000259" key="2">
    <source>
        <dbReference type="PROSITE" id="PS00028"/>
    </source>
</evidence>
<evidence type="ECO:0000313" key="3">
    <source>
        <dbReference type="EMBL" id="ADV21701.1"/>
    </source>
</evidence>
<feature type="region of interest" description="Disordered" evidence="1">
    <location>
        <begin position="341"/>
        <end position="509"/>
    </location>
</feature>
<feature type="compositionally biased region" description="Low complexity" evidence="1">
    <location>
        <begin position="35"/>
        <end position="46"/>
    </location>
</feature>
<dbReference type="PANTHER" id="PTHR45725:SF18">
    <property type="entry name" value="ORC1-LIKE AAA ATPASE DOMAIN-CONTAINING PROTEIN"/>
    <property type="match status" value="1"/>
</dbReference>
<dbReference type="EMBL" id="CP000289">
    <property type="protein sequence ID" value="ADV21701.1"/>
    <property type="molecule type" value="Genomic_DNA"/>
</dbReference>
<feature type="region of interest" description="Disordered" evidence="1">
    <location>
        <begin position="524"/>
        <end position="543"/>
    </location>
</feature>
<dbReference type="OrthoDB" id="2575524at2759"/>
<evidence type="ECO:0000313" key="4">
    <source>
        <dbReference type="Proteomes" id="UP000007805"/>
    </source>
</evidence>
<dbReference type="Proteomes" id="UP000007805">
    <property type="component" value="Chromosome D"/>
</dbReference>
<dbReference type="GeneID" id="10191212"/>
<name>E6R3Q0_CRYGW</name>
<dbReference type="RefSeq" id="XP_003193488.1">
    <property type="nucleotide sequence ID" value="XM_003193440.1"/>
</dbReference>
<feature type="compositionally biased region" description="Basic and acidic residues" evidence="1">
    <location>
        <begin position="894"/>
        <end position="903"/>
    </location>
</feature>
<sequence length="1589" mass="171940">MKGHQWPQRDGYQHDHHRDRQRDLPPPSEAADSYTGTSPPLLTLPPVSQVRHGAPPTRKLGPTWTVRSPPPPSSSLALSDAGPYPPAHTLPPLTSFHHSPSPLLSPPTTSLVSPNPVDPSPNRPKWTIRPPSPQPLPSSLDAMLQRGAGPHSQVSATRRFSASHPGAHHSFDRKNGSLYSASLNKAQILGLSEHSPLQPLHPCATEVDREELLPKANANDGTSLSISSVQSPEPLLHMPPIDEPLEVPRPPTPPLPPPSPAHPPSDRPPTPPLPPNLASPPPTASPHPPTPPLELPSEAIPPANHLHPPNRPVDNPKTTGLNGDDTLTHAFSLENYDAGRYVSATRAQPQPHHPLNPRKRKSSVSTSSQSHTSEINSSGSKSAPTLRHGKQKAKRSRIRQSLPPHDHSISERVPFPLPPRPSRYPENAAPSGPDGPIAPSTSSAGRDSAASRNGAKKNKNKKDRPSSLPPGSVEGRSMSSISDRSPVTQTVTTLPNGGSALPPAIPVHPPVPVSRHVPVDPRIPRQPHIPVEPRIPGDPRFPVDSRMAGGSRVFTDSRALVKPHPLYISRAPVDPGVPLDPRTPVDPRTGRSGSRSVSRQTTPASIINGKPEANHLAQGPTSMHKSENKGTVVVPPRNYHDKQPAQQTTLPHPGVSYVAANIQSASALESLQKKPLSQSEAFLAAKAEIEARKFSGNAHTHITSSNVNVNVSGAAEGLPRSTGSISVTGHKMQSDALADDDNEPKHFRLPKHLLALFKMKKGLTDNTAMAATVEPATAESATVEPATAEPATAESATAEPTAVEPTAVEPATVEPATVEPATIEPAVVEPTAVEPTADEPTAVEPTAVEPTVVEPATVDGVTVASSPKMQPIDNAPVAGPSRPSDPKTSQVPLRVEESHELHKAPLPLLAGAKPDARPSAARKKPSASSDIGRSPARPPKKRKEGPVATRKRKQAPIPPEPSHAPPARKSEPQARRKIKQVINISSGLFPPTIIEEIGGLSIESSFTFKGMDFGRRGEGPDDSKIHDHISPVNPENLFAASRDLSSSVSSQATQPSQPSLERVREPLFLSRSPTPYSESPAQKISSQYGTAVQVKEEVEIAFDRPDPAVSADPEAEPSSIGMRSAQVDENGVVTVNDQRPDEPRAVVGPSGADEADELLKRYQLIVDRESTPASLDIVLSPSSTEGELTDACSSPEVPLASLKFKNLQAWSWRNKSHGILDRLSVVLPISKARRRKLIQRGIYDPFEDDASEEEVGRPARRENAHRQPPMIAAPHEMTDRQRYAQTATSRSSLRTLYVVIPPEGSPYNVRVRSPSPLALRLPPDVPSVPEMYQDVLNETLLDRCTARECRWDDCDAVLGSENTLGMHVHRHLTNEKGAEGTWKMQLGVSSWIFTGLDSGRMKTEAVPNEYLYKCLWRKCDEPCFTTKEKLLQHMLLKHVSDKLICPYGWCRYACPSANTLARHITKIHAKTNDQPRPMLPSSLRRLPPPTPPPLSMFVPSYLLQCTALPRPCRSVRELKRIREEITDFCATPDDPVMAAWEEDDDDIKMKHMLDASSPVKDPMAYIDHYEPVPGDDTSYSEQKDDSGEG</sequence>
<feature type="compositionally biased region" description="Basic residues" evidence="1">
    <location>
        <begin position="387"/>
        <end position="398"/>
    </location>
</feature>
<organism evidence="3 4">
    <name type="scientific">Cryptococcus gattii serotype B (strain WM276 / ATCC MYA-4071)</name>
    <name type="common">Filobasidiella gattii</name>
    <name type="synonym">Cryptococcus bacillisporus</name>
    <dbReference type="NCBI Taxonomy" id="367775"/>
    <lineage>
        <taxon>Eukaryota</taxon>
        <taxon>Fungi</taxon>
        <taxon>Dikarya</taxon>
        <taxon>Basidiomycota</taxon>
        <taxon>Agaricomycotina</taxon>
        <taxon>Tremellomycetes</taxon>
        <taxon>Tremellales</taxon>
        <taxon>Cryptococcaceae</taxon>
        <taxon>Cryptococcus</taxon>
        <taxon>Cryptococcus gattii species complex</taxon>
    </lineage>
</organism>
<feature type="compositionally biased region" description="Pro residues" evidence="1">
    <location>
        <begin position="247"/>
        <end position="294"/>
    </location>
</feature>
<protein>
    <recommendedName>
        <fullName evidence="2">C2H2-type domain-containing protein</fullName>
    </recommendedName>
</protein>
<dbReference type="KEGG" id="cgi:CGB_D3490W"/>
<reference evidence="3 4" key="1">
    <citation type="journal article" date="2011" name="MBio">
        <title>Genome variation in Cryptococcus gattii, an emerging pathogen of immunocompetent hosts.</title>
        <authorList>
            <person name="D'Souza C.A."/>
            <person name="Kronstad J.W."/>
            <person name="Taylor G."/>
            <person name="Warren R."/>
            <person name="Yuen M."/>
            <person name="Hu G."/>
            <person name="Jung W.H."/>
            <person name="Sham A."/>
            <person name="Kidd S.E."/>
            <person name="Tangen K."/>
            <person name="Lee N."/>
            <person name="Zeilmaker T."/>
            <person name="Sawkins J."/>
            <person name="McVicker G."/>
            <person name="Shah S."/>
            <person name="Gnerre S."/>
            <person name="Griggs A."/>
            <person name="Zeng Q."/>
            <person name="Bartlett K."/>
            <person name="Li W."/>
            <person name="Wang X."/>
            <person name="Heitman J."/>
            <person name="Stajich J.E."/>
            <person name="Fraser J.A."/>
            <person name="Meyer W."/>
            <person name="Carter D."/>
            <person name="Schein J."/>
            <person name="Krzywinski M."/>
            <person name="Kwon-Chung K.J."/>
            <person name="Varma A."/>
            <person name="Wang J."/>
            <person name="Brunham R."/>
            <person name="Fyfe M."/>
            <person name="Ouellette B.F."/>
            <person name="Siddiqui A."/>
            <person name="Marra M."/>
            <person name="Jones S."/>
            <person name="Holt R."/>
            <person name="Birren B.W."/>
            <person name="Galagan J.E."/>
            <person name="Cuomo C.A."/>
        </authorList>
    </citation>
    <scope>NUCLEOTIDE SEQUENCE [LARGE SCALE GENOMIC DNA]</scope>
    <source>
        <strain evidence="4">WM276 / ATCC MYA-4071</strain>
    </source>
</reference>
<feature type="compositionally biased region" description="Polar residues" evidence="1">
    <location>
        <begin position="477"/>
        <end position="496"/>
    </location>
</feature>
<dbReference type="HOGENOM" id="CLU_244894_0_0_1"/>
<dbReference type="SMART" id="SM00355">
    <property type="entry name" value="ZnF_C2H2"/>
    <property type="match status" value="3"/>
</dbReference>
<feature type="compositionally biased region" description="Low complexity" evidence="1">
    <location>
        <begin position="90"/>
        <end position="115"/>
    </location>
</feature>
<feature type="compositionally biased region" description="Low complexity" evidence="1">
    <location>
        <begin position="839"/>
        <end position="858"/>
    </location>
</feature>
<feature type="compositionally biased region" description="Basic residues" evidence="1">
    <location>
        <begin position="938"/>
        <end position="954"/>
    </location>
</feature>
<dbReference type="InterPro" id="IPR013087">
    <property type="entry name" value="Znf_C2H2_type"/>
</dbReference>
<feature type="region of interest" description="Disordered" evidence="1">
    <location>
        <begin position="834"/>
        <end position="982"/>
    </location>
</feature>
<feature type="region of interest" description="Disordered" evidence="1">
    <location>
        <begin position="1040"/>
        <end position="1065"/>
    </location>
</feature>
<dbReference type="PROSITE" id="PS00028">
    <property type="entry name" value="ZINC_FINGER_C2H2_1"/>
    <property type="match status" value="1"/>
</dbReference>
<feature type="compositionally biased region" description="Low complexity" evidence="1">
    <location>
        <begin position="363"/>
        <end position="378"/>
    </location>
</feature>
<feature type="region of interest" description="Disordered" evidence="1">
    <location>
        <begin position="195"/>
        <end position="328"/>
    </location>
</feature>
<feature type="region of interest" description="Disordered" evidence="1">
    <location>
        <begin position="1565"/>
        <end position="1589"/>
    </location>
</feature>
<evidence type="ECO:0000256" key="1">
    <source>
        <dbReference type="SAM" id="MobiDB-lite"/>
    </source>
</evidence>
<proteinExistence type="predicted"/>
<reference key="2">
    <citation type="journal article" date="2011" name="MBio">
        <title>Genome variation in Cryptococcus gattii, an emerging pathogen of immunocompetent hosts.</title>
        <authorList>
            <person name="D'Souza C.A."/>
            <person name="Kronstad J.W."/>
            <person name="Taylor G."/>
            <person name="Warren R."/>
            <person name="Yuen M."/>
            <person name="Hu G."/>
            <person name="Jung W.H."/>
            <person name="Sham A."/>
            <person name="Kidd S.E."/>
            <person name="Tangen K."/>
            <person name="Lee N."/>
            <person name="Zeilmaker T."/>
            <person name="Sawkins J."/>
            <person name="McVicker G."/>
            <person name="Shah S."/>
            <person name="Gnerre S."/>
            <person name="Griggs A."/>
            <person name="Zeng Q."/>
            <person name="Bartlett K."/>
            <person name="Li W."/>
            <person name="Wang X."/>
            <person name="Heitman J."/>
            <person name="Stajich J.E."/>
            <person name="Fraser J.A."/>
            <person name="Meyer W."/>
            <person name="Carter D."/>
            <person name="Schein J."/>
            <person name="Krzywinski M."/>
            <person name="Kwong-Chung K.J."/>
            <person name="Varma A."/>
            <person name="Wang J."/>
            <person name="Brunham R."/>
            <person name="Fyfe M."/>
            <person name="Ouellette B.F.F."/>
            <person name="Siddiqui A."/>
            <person name="Marra M."/>
            <person name="Jones S."/>
            <person name="Holt R."/>
            <person name="Birren B.W."/>
            <person name="Galagan J.E."/>
            <person name="Cuomo C.A."/>
        </authorList>
    </citation>
    <scope>NUCLEOTIDE SEQUENCE</scope>
    <source>
        <strain>WM276</strain>
    </source>
</reference>
<feature type="region of interest" description="Disordered" evidence="1">
    <location>
        <begin position="776"/>
        <end position="806"/>
    </location>
</feature>
<feature type="compositionally biased region" description="Low complexity" evidence="1">
    <location>
        <begin position="590"/>
        <end position="602"/>
    </location>
</feature>
<feature type="compositionally biased region" description="Basic and acidic residues" evidence="1">
    <location>
        <begin position="11"/>
        <end position="23"/>
    </location>
</feature>
<accession>E6R3Q0</accession>
<dbReference type="eggNOG" id="ENOG502SP7R">
    <property type="taxonomic scope" value="Eukaryota"/>
</dbReference>
<feature type="domain" description="C2H2-type" evidence="2">
    <location>
        <begin position="1349"/>
        <end position="1371"/>
    </location>
</feature>
<keyword evidence="4" id="KW-1185">Reference proteome</keyword>
<gene>
    <name evidence="3" type="ordered locus">CGB_D3490W</name>
</gene>
<feature type="compositionally biased region" description="Low complexity" evidence="1">
    <location>
        <begin position="1045"/>
        <end position="1059"/>
    </location>
</feature>
<dbReference type="InterPro" id="IPR051425">
    <property type="entry name" value="Formin_Homology"/>
</dbReference>
<feature type="region of interest" description="Disordered" evidence="1">
    <location>
        <begin position="1"/>
        <end position="175"/>
    </location>
</feature>
<feature type="region of interest" description="Disordered" evidence="1">
    <location>
        <begin position="572"/>
        <end position="628"/>
    </location>
</feature>
<feature type="compositionally biased region" description="Polar residues" evidence="1">
    <location>
        <begin position="219"/>
        <end position="231"/>
    </location>
</feature>
<dbReference type="PANTHER" id="PTHR45725">
    <property type="entry name" value="FORMIN HOMOLOGY 2 FAMILY MEMBER"/>
    <property type="match status" value="1"/>
</dbReference>
<feature type="region of interest" description="Disordered" evidence="1">
    <location>
        <begin position="1249"/>
        <end position="1268"/>
    </location>
</feature>